<dbReference type="AlphaFoldDB" id="A0A6C0BXC2"/>
<evidence type="ECO:0000256" key="1">
    <source>
        <dbReference type="SAM" id="MobiDB-lite"/>
    </source>
</evidence>
<feature type="compositionally biased region" description="Basic and acidic residues" evidence="1">
    <location>
        <begin position="37"/>
        <end position="48"/>
    </location>
</feature>
<evidence type="ECO:0000313" key="2">
    <source>
        <dbReference type="EMBL" id="QHS97075.1"/>
    </source>
</evidence>
<feature type="compositionally biased region" description="Basic residues" evidence="1">
    <location>
        <begin position="56"/>
        <end position="70"/>
    </location>
</feature>
<name>A0A6C0BXC2_9ZZZZ</name>
<sequence length="118" mass="13643">MVEKKPVTWLGLVKITKGNNPSLHLGKIMKMAAGEWKKVKSGSHEKYSQGKSTPGTRKKRKSSKKSKKCKKNDDEDSEEEENNEEHHSSRKTRKTKCSGCKRYEKEIKKLKERIARLE</sequence>
<proteinExistence type="predicted"/>
<feature type="region of interest" description="Disordered" evidence="1">
    <location>
        <begin position="37"/>
        <end position="100"/>
    </location>
</feature>
<protein>
    <submittedName>
        <fullName evidence="2">Uncharacterized protein</fullName>
    </submittedName>
</protein>
<reference evidence="2" key="1">
    <citation type="journal article" date="2020" name="Nature">
        <title>Giant virus diversity and host interactions through global metagenomics.</title>
        <authorList>
            <person name="Schulz F."/>
            <person name="Roux S."/>
            <person name="Paez-Espino D."/>
            <person name="Jungbluth S."/>
            <person name="Walsh D.A."/>
            <person name="Denef V.J."/>
            <person name="McMahon K.D."/>
            <person name="Konstantinidis K.T."/>
            <person name="Eloe-Fadrosh E.A."/>
            <person name="Kyrpides N.C."/>
            <person name="Woyke T."/>
        </authorList>
    </citation>
    <scope>NUCLEOTIDE SEQUENCE</scope>
    <source>
        <strain evidence="2">GVMAG-M-3300020166-5</strain>
    </source>
</reference>
<dbReference type="EMBL" id="MN739285">
    <property type="protein sequence ID" value="QHS97075.1"/>
    <property type="molecule type" value="Genomic_DNA"/>
</dbReference>
<feature type="compositionally biased region" description="Acidic residues" evidence="1">
    <location>
        <begin position="74"/>
        <end position="83"/>
    </location>
</feature>
<accession>A0A6C0BXC2</accession>
<organism evidence="2">
    <name type="scientific">viral metagenome</name>
    <dbReference type="NCBI Taxonomy" id="1070528"/>
    <lineage>
        <taxon>unclassified sequences</taxon>
        <taxon>metagenomes</taxon>
        <taxon>organismal metagenomes</taxon>
    </lineage>
</organism>